<name>A0A2H3JC67_WOLCO</name>
<protein>
    <submittedName>
        <fullName evidence="1">Uncharacterized protein</fullName>
    </submittedName>
</protein>
<dbReference type="EMBL" id="KB468053">
    <property type="protein sequence ID" value="PCH39786.1"/>
    <property type="molecule type" value="Genomic_DNA"/>
</dbReference>
<accession>A0A2H3JC67</accession>
<keyword evidence="2" id="KW-1185">Reference proteome</keyword>
<gene>
    <name evidence="1" type="ORF">WOLCODRAFT_16126</name>
</gene>
<sequence length="146" mass="16298">MIQSMKPAANGPLYMTMRTVQDDETEIATPYLIIWDNQTDTATEYPDIVRFHWPTIKYVLDVGTKNLVPGSKSSEGGASTQGISQPTVSETVLVYNGGCRLHHHHAYEDDGDDDRHDHETGAPVAGIGYSFRSSYRTPMTYTTRFP</sequence>
<proteinExistence type="predicted"/>
<dbReference type="Proteomes" id="UP000218811">
    <property type="component" value="Unassembled WGS sequence"/>
</dbReference>
<dbReference type="AlphaFoldDB" id="A0A2H3JC67"/>
<evidence type="ECO:0000313" key="2">
    <source>
        <dbReference type="Proteomes" id="UP000218811"/>
    </source>
</evidence>
<reference evidence="1 2" key="1">
    <citation type="journal article" date="2012" name="Science">
        <title>The Paleozoic origin of enzymatic lignin decomposition reconstructed from 31 fungal genomes.</title>
        <authorList>
            <person name="Floudas D."/>
            <person name="Binder M."/>
            <person name="Riley R."/>
            <person name="Barry K."/>
            <person name="Blanchette R.A."/>
            <person name="Henrissat B."/>
            <person name="Martinez A.T."/>
            <person name="Otillar R."/>
            <person name="Spatafora J.W."/>
            <person name="Yadav J.S."/>
            <person name="Aerts A."/>
            <person name="Benoit I."/>
            <person name="Boyd A."/>
            <person name="Carlson A."/>
            <person name="Copeland A."/>
            <person name="Coutinho P.M."/>
            <person name="de Vries R.P."/>
            <person name="Ferreira P."/>
            <person name="Findley K."/>
            <person name="Foster B."/>
            <person name="Gaskell J."/>
            <person name="Glotzer D."/>
            <person name="Gorecki P."/>
            <person name="Heitman J."/>
            <person name="Hesse C."/>
            <person name="Hori C."/>
            <person name="Igarashi K."/>
            <person name="Jurgens J.A."/>
            <person name="Kallen N."/>
            <person name="Kersten P."/>
            <person name="Kohler A."/>
            <person name="Kuees U."/>
            <person name="Kumar T.K.A."/>
            <person name="Kuo A."/>
            <person name="LaButti K."/>
            <person name="Larrondo L.F."/>
            <person name="Lindquist E."/>
            <person name="Ling A."/>
            <person name="Lombard V."/>
            <person name="Lucas S."/>
            <person name="Lundell T."/>
            <person name="Martin R."/>
            <person name="McLaughlin D.J."/>
            <person name="Morgenstern I."/>
            <person name="Morin E."/>
            <person name="Murat C."/>
            <person name="Nagy L.G."/>
            <person name="Nolan M."/>
            <person name="Ohm R.A."/>
            <person name="Patyshakuliyeva A."/>
            <person name="Rokas A."/>
            <person name="Ruiz-Duenas F.J."/>
            <person name="Sabat G."/>
            <person name="Salamov A."/>
            <person name="Samejima M."/>
            <person name="Schmutz J."/>
            <person name="Slot J.C."/>
            <person name="St John F."/>
            <person name="Stenlid J."/>
            <person name="Sun H."/>
            <person name="Sun S."/>
            <person name="Syed K."/>
            <person name="Tsang A."/>
            <person name="Wiebenga A."/>
            <person name="Young D."/>
            <person name="Pisabarro A."/>
            <person name="Eastwood D.C."/>
            <person name="Martin F."/>
            <person name="Cullen D."/>
            <person name="Grigoriev I.V."/>
            <person name="Hibbett D.S."/>
        </authorList>
    </citation>
    <scope>NUCLEOTIDE SEQUENCE [LARGE SCALE GENOMIC DNA]</scope>
    <source>
        <strain evidence="1 2">MD-104</strain>
    </source>
</reference>
<organism evidence="1 2">
    <name type="scientific">Wolfiporia cocos (strain MD-104)</name>
    <name type="common">Brown rot fungus</name>
    <dbReference type="NCBI Taxonomy" id="742152"/>
    <lineage>
        <taxon>Eukaryota</taxon>
        <taxon>Fungi</taxon>
        <taxon>Dikarya</taxon>
        <taxon>Basidiomycota</taxon>
        <taxon>Agaricomycotina</taxon>
        <taxon>Agaricomycetes</taxon>
        <taxon>Polyporales</taxon>
        <taxon>Phaeolaceae</taxon>
        <taxon>Wolfiporia</taxon>
    </lineage>
</organism>
<evidence type="ECO:0000313" key="1">
    <source>
        <dbReference type="EMBL" id="PCH39786.1"/>
    </source>
</evidence>